<proteinExistence type="predicted"/>
<dbReference type="EMBL" id="JBJHZY010000002">
    <property type="protein sequence ID" value="MFL0268534.1"/>
    <property type="molecule type" value="Genomic_DNA"/>
</dbReference>
<evidence type="ECO:0000313" key="2">
    <source>
        <dbReference type="EMBL" id="MFL0268534.1"/>
    </source>
</evidence>
<organism evidence="2 3">
    <name type="scientific">Candidatus Clostridium radicumherbarum</name>
    <dbReference type="NCBI Taxonomy" id="3381662"/>
    <lineage>
        <taxon>Bacteria</taxon>
        <taxon>Bacillati</taxon>
        <taxon>Bacillota</taxon>
        <taxon>Clostridia</taxon>
        <taxon>Eubacteriales</taxon>
        <taxon>Clostridiaceae</taxon>
        <taxon>Clostridium</taxon>
    </lineage>
</organism>
<evidence type="ECO:0000313" key="3">
    <source>
        <dbReference type="Proteomes" id="UP001623661"/>
    </source>
</evidence>
<keyword evidence="3" id="KW-1185">Reference proteome</keyword>
<keyword evidence="1" id="KW-0812">Transmembrane</keyword>
<reference evidence="2 3" key="1">
    <citation type="submission" date="2024-11" db="EMBL/GenBank/DDBJ databases">
        <authorList>
            <person name="Heng Y.C."/>
            <person name="Lim A.C.H."/>
            <person name="Lee J.K.Y."/>
            <person name="Kittelmann S."/>
        </authorList>
    </citation>
    <scope>NUCLEOTIDE SEQUENCE [LARGE SCALE GENOMIC DNA]</scope>
    <source>
        <strain evidence="2 3">WILCCON 0202</strain>
    </source>
</reference>
<keyword evidence="1" id="KW-0472">Membrane</keyword>
<comment type="caution">
    <text evidence="2">The sequence shown here is derived from an EMBL/GenBank/DDBJ whole genome shotgun (WGS) entry which is preliminary data.</text>
</comment>
<feature type="transmembrane region" description="Helical" evidence="1">
    <location>
        <begin position="9"/>
        <end position="31"/>
    </location>
</feature>
<gene>
    <name evidence="2" type="ORF">ACJDUH_10480</name>
</gene>
<name>A0ABW8TT76_9CLOT</name>
<evidence type="ECO:0000256" key="1">
    <source>
        <dbReference type="SAM" id="Phobius"/>
    </source>
</evidence>
<protein>
    <submittedName>
        <fullName evidence="2">Uncharacterized protein</fullName>
    </submittedName>
</protein>
<accession>A0ABW8TT76</accession>
<keyword evidence="1" id="KW-1133">Transmembrane helix</keyword>
<sequence>MEQLKKLRVVAYFGTMNGYLANVYTSIYYLFLVKKFINATP</sequence>
<dbReference type="Proteomes" id="UP001623661">
    <property type="component" value="Unassembled WGS sequence"/>
</dbReference>